<keyword evidence="2" id="KW-1185">Reference proteome</keyword>
<dbReference type="AlphaFoldDB" id="A0A292PQS6"/>
<accession>A0A292PQS6</accession>
<dbReference type="Proteomes" id="UP001412239">
    <property type="component" value="Unassembled WGS sequence"/>
</dbReference>
<dbReference type="EMBL" id="LN891099">
    <property type="protein sequence ID" value="CUS09055.1"/>
    <property type="molecule type" value="Genomic_DNA"/>
</dbReference>
<name>A0A292PQS6_9PEZI</name>
<sequence length="248" mass="28316">MTSQDLFANSVRDIINANRELKKSPDGWQSYIGTIHSCVNNIDISGVMLDNGRLGERLQIIDEVQEFAYFDADNGGIDVLARWCEKEWNRIKESYPEHATAFEGHGRWWLLNAQQYVAKISREEGSDEEDAVADRRRGTEDYYQARVAFSSAVGLFKQSEENAKKHHCLTGKLLELKAEACISLGNVSSTRDSRPHFEAALDALRAAERLQGYRLPTHLTQYVSLVRHIGRLLISSGRYLREHEYVLR</sequence>
<evidence type="ECO:0000313" key="1">
    <source>
        <dbReference type="EMBL" id="CUS09055.1"/>
    </source>
</evidence>
<evidence type="ECO:0000313" key="2">
    <source>
        <dbReference type="Proteomes" id="UP001412239"/>
    </source>
</evidence>
<gene>
    <name evidence="1" type="ORF">GSTUAT00006849001</name>
</gene>
<protein>
    <submittedName>
        <fullName evidence="1">Uncharacterized protein</fullName>
    </submittedName>
</protein>
<organism evidence="1 2">
    <name type="scientific">Tuber aestivum</name>
    <name type="common">summer truffle</name>
    <dbReference type="NCBI Taxonomy" id="59557"/>
    <lineage>
        <taxon>Eukaryota</taxon>
        <taxon>Fungi</taxon>
        <taxon>Dikarya</taxon>
        <taxon>Ascomycota</taxon>
        <taxon>Pezizomycotina</taxon>
        <taxon>Pezizomycetes</taxon>
        <taxon>Pezizales</taxon>
        <taxon>Tuberaceae</taxon>
        <taxon>Tuber</taxon>
    </lineage>
</organism>
<proteinExistence type="predicted"/>
<reference evidence="1" key="1">
    <citation type="submission" date="2015-10" db="EMBL/GenBank/DDBJ databases">
        <authorList>
            <person name="Regsiter A."/>
            <person name="william w."/>
        </authorList>
    </citation>
    <scope>NUCLEOTIDE SEQUENCE</scope>
    <source>
        <strain evidence="1">Montdore</strain>
    </source>
</reference>